<dbReference type="Pfam" id="PF13335">
    <property type="entry name" value="Mg_chelatase_C"/>
    <property type="match status" value="1"/>
</dbReference>
<reference evidence="3 4" key="1">
    <citation type="submission" date="2016-02" db="EMBL/GenBank/DDBJ databases">
        <authorList>
            <consortium name="Pathogen Informatics"/>
        </authorList>
    </citation>
    <scope>NUCLEOTIDE SEQUENCE [LARGE SCALE GENOMIC DNA]</scope>
    <source>
        <strain evidence="3 4">RC20</strain>
    </source>
</reference>
<dbReference type="RefSeq" id="WP_075539891.1">
    <property type="nucleotide sequence ID" value="NZ_CP053844.1"/>
</dbReference>
<evidence type="ECO:0000313" key="3">
    <source>
        <dbReference type="EMBL" id="CZE46122.1"/>
    </source>
</evidence>
<accession>A0A128ECN3</accession>
<gene>
    <name evidence="3" type="primary">comM</name>
    <name evidence="3" type="ORF">ERS672216_00206</name>
</gene>
<dbReference type="Pfam" id="PF13541">
    <property type="entry name" value="ChlI"/>
    <property type="match status" value="1"/>
</dbReference>
<dbReference type="NCBIfam" id="TIGR00368">
    <property type="entry name" value="YifB family Mg chelatase-like AAA ATPase"/>
    <property type="match status" value="1"/>
</dbReference>
<keyword evidence="4" id="KW-1185">Reference proteome</keyword>
<dbReference type="SUPFAM" id="SSF54211">
    <property type="entry name" value="Ribosomal protein S5 domain 2-like"/>
    <property type="match status" value="1"/>
</dbReference>
<protein>
    <submittedName>
        <fullName evidence="3">Putative Mg chelatase-like protein</fullName>
    </submittedName>
</protein>
<dbReference type="InterPro" id="IPR025158">
    <property type="entry name" value="Mg_chelat-rel_C"/>
</dbReference>
<dbReference type="Pfam" id="PF01078">
    <property type="entry name" value="Mg_chelatase"/>
    <property type="match status" value="1"/>
</dbReference>
<dbReference type="GO" id="GO:0005524">
    <property type="term" value="F:ATP binding"/>
    <property type="evidence" value="ECO:0007669"/>
    <property type="project" value="InterPro"/>
</dbReference>
<dbReference type="PANTHER" id="PTHR32039">
    <property type="entry name" value="MAGNESIUM-CHELATASE SUBUNIT CHLI"/>
    <property type="match status" value="1"/>
</dbReference>
<feature type="domain" description="Mg chelatase-related protein C-terminal" evidence="2">
    <location>
        <begin position="410"/>
        <end position="500"/>
    </location>
</feature>
<proteinExistence type="predicted"/>
<evidence type="ECO:0000313" key="4">
    <source>
        <dbReference type="Proteomes" id="UP000069632"/>
    </source>
</evidence>
<dbReference type="Gene3D" id="3.30.230.10">
    <property type="match status" value="1"/>
</dbReference>
<dbReference type="InterPro" id="IPR027417">
    <property type="entry name" value="P-loop_NTPase"/>
</dbReference>
<dbReference type="AlphaFoldDB" id="A0A128ECN3"/>
<dbReference type="SUPFAM" id="SSF52540">
    <property type="entry name" value="P-loop containing nucleoside triphosphate hydrolases"/>
    <property type="match status" value="1"/>
</dbReference>
<dbReference type="InterPro" id="IPR004482">
    <property type="entry name" value="Mg_chelat-rel"/>
</dbReference>
<name>A0A128ECN3_9BACT</name>
<dbReference type="OrthoDB" id="9813147at2"/>
<dbReference type="InterPro" id="IPR000523">
    <property type="entry name" value="Mg_chelatse_chII-like_cat_dom"/>
</dbReference>
<evidence type="ECO:0000259" key="2">
    <source>
        <dbReference type="Pfam" id="PF13335"/>
    </source>
</evidence>
<evidence type="ECO:0000259" key="1">
    <source>
        <dbReference type="Pfam" id="PF01078"/>
    </source>
</evidence>
<dbReference type="Gene3D" id="3.40.50.300">
    <property type="entry name" value="P-loop containing nucleotide triphosphate hydrolases"/>
    <property type="match status" value="1"/>
</dbReference>
<dbReference type="InterPro" id="IPR020568">
    <property type="entry name" value="Ribosomal_Su5_D2-typ_SF"/>
</dbReference>
<sequence>MKSLNCATFTDVLRVVRVESIFMRGLPGFSIVGLANTTIKESESRVKAALLSLNFSFPPQKIVINLSPSDLPKSGSHFDLSIALLIALQKHEFDESFYVFAELGLNGEAKSTNSLFSILLFLSNKVKKAKVLVPKDIALKAAMIPNFEVYAISSLDEAIRFFIDEEFAKTCLVNATHPLFEKTIEIGGKNYVPNFNFELDFSDIKGQERAKRACLIAACGMHNIIFEGSPGCGKSMCAKRLRYILPPQSESEVMLAAAYESLNNKNVDFSALRAFRSPHHTSTRSSIFGGGSHTARIGEVALANGGELFFDEFPHFGKQILESLREPLEDNKILISRVNSKTEYETKFIFVAALNPCPCGNLFSKNGNCICSQVQINRYKSAISLPLLDRIDIYVAMDEVRQDDKSTLCSKDMYNDVLRVFTTQKERGQSELNGKLEGSEIERICVLSVQAKDVLNQAISRFNLSQRGINKTLKVARTIADLANSEMIEKAHILESLSFRVRSE</sequence>
<feature type="domain" description="Magnesium chelatase ChlI-like catalytic" evidence="1">
    <location>
        <begin position="200"/>
        <end position="403"/>
    </location>
</feature>
<dbReference type="PANTHER" id="PTHR32039:SF7">
    <property type="entry name" value="COMPETENCE PROTEIN COMM"/>
    <property type="match status" value="1"/>
</dbReference>
<dbReference type="InterPro" id="IPR014721">
    <property type="entry name" value="Ribsml_uS5_D2-typ_fold_subgr"/>
</dbReference>
<dbReference type="InterPro" id="IPR045006">
    <property type="entry name" value="CHLI-like"/>
</dbReference>
<dbReference type="Proteomes" id="UP000069632">
    <property type="component" value="Unassembled WGS sequence"/>
</dbReference>
<organism evidence="3 4">
    <name type="scientific">Campylobacter geochelonis</name>
    <dbReference type="NCBI Taxonomy" id="1780362"/>
    <lineage>
        <taxon>Bacteria</taxon>
        <taxon>Pseudomonadati</taxon>
        <taxon>Campylobacterota</taxon>
        <taxon>Epsilonproteobacteria</taxon>
        <taxon>Campylobacterales</taxon>
        <taxon>Campylobacteraceae</taxon>
        <taxon>Campylobacter</taxon>
    </lineage>
</organism>
<dbReference type="EMBL" id="FIZP01000001">
    <property type="protein sequence ID" value="CZE46122.1"/>
    <property type="molecule type" value="Genomic_DNA"/>
</dbReference>